<feature type="repeat" description="TPR" evidence="1">
    <location>
        <begin position="102"/>
        <end position="135"/>
    </location>
</feature>
<dbReference type="KEGG" id="hbv:ABIV_1594"/>
<dbReference type="InterPro" id="IPR019734">
    <property type="entry name" value="TPR_rpt"/>
</dbReference>
<protein>
    <recommendedName>
        <fullName evidence="2">LA2681-like HEPN domain-containing protein</fullName>
    </recommendedName>
</protein>
<dbReference type="Proteomes" id="UP000289193">
    <property type="component" value="Unassembled WGS sequence"/>
</dbReference>
<gene>
    <name evidence="3" type="ORF">ABIV_1594</name>
    <name evidence="4" type="ORF">CRV05_04225</name>
</gene>
<evidence type="ECO:0000256" key="1">
    <source>
        <dbReference type="PROSITE-ProRule" id="PRU00339"/>
    </source>
</evidence>
<proteinExistence type="predicted"/>
<name>A0AAX2ACV5_9BACT</name>
<dbReference type="PROSITE" id="PS50005">
    <property type="entry name" value="TPR"/>
    <property type="match status" value="1"/>
</dbReference>
<accession>A0AAX2ACV5</accession>
<feature type="domain" description="LA2681-like HEPN" evidence="2">
    <location>
        <begin position="271"/>
        <end position="479"/>
    </location>
</feature>
<evidence type="ECO:0000313" key="6">
    <source>
        <dbReference type="Proteomes" id="UP000289193"/>
    </source>
</evidence>
<evidence type="ECO:0000313" key="4">
    <source>
        <dbReference type="EMBL" id="RXK10491.1"/>
    </source>
</evidence>
<evidence type="ECO:0000313" key="3">
    <source>
        <dbReference type="EMBL" id="AXH12584.1"/>
    </source>
</evidence>
<reference evidence="3 5" key="2">
    <citation type="submission" date="2018-07" db="EMBL/GenBank/DDBJ databases">
        <title>Complete genome of the Arcobacter bivalviorum type strain LMG 26154.</title>
        <authorList>
            <person name="Miller W.G."/>
            <person name="Yee E."/>
            <person name="Bono J.L."/>
        </authorList>
    </citation>
    <scope>NUCLEOTIDE SEQUENCE [LARGE SCALE GENOMIC DNA]</scope>
    <source>
        <strain evidence="3 5">LMG 26154</strain>
    </source>
</reference>
<keyword evidence="6" id="KW-1185">Reference proteome</keyword>
<dbReference type="Proteomes" id="UP000253850">
    <property type="component" value="Chromosome"/>
</dbReference>
<dbReference type="SUPFAM" id="SSF48452">
    <property type="entry name" value="TPR-like"/>
    <property type="match status" value="1"/>
</dbReference>
<keyword evidence="1" id="KW-0802">TPR repeat</keyword>
<evidence type="ECO:0000259" key="2">
    <source>
        <dbReference type="Pfam" id="PF18733"/>
    </source>
</evidence>
<dbReference type="Gene3D" id="1.25.40.10">
    <property type="entry name" value="Tetratricopeptide repeat domain"/>
    <property type="match status" value="1"/>
</dbReference>
<dbReference type="EMBL" id="PDKM01000002">
    <property type="protein sequence ID" value="RXK10491.1"/>
    <property type="molecule type" value="Genomic_DNA"/>
</dbReference>
<dbReference type="EMBL" id="CP031217">
    <property type="protein sequence ID" value="AXH12584.1"/>
    <property type="molecule type" value="Genomic_DNA"/>
</dbReference>
<dbReference type="RefSeq" id="WP_114839411.1">
    <property type="nucleotide sequence ID" value="NZ_CP031217.1"/>
</dbReference>
<organism evidence="4 6">
    <name type="scientific">Halarcobacter bivalviorum</name>
    <dbReference type="NCBI Taxonomy" id="663364"/>
    <lineage>
        <taxon>Bacteria</taxon>
        <taxon>Pseudomonadati</taxon>
        <taxon>Campylobacterota</taxon>
        <taxon>Epsilonproteobacteria</taxon>
        <taxon>Campylobacterales</taxon>
        <taxon>Arcobacteraceae</taxon>
        <taxon>Halarcobacter</taxon>
    </lineage>
</organism>
<dbReference type="Pfam" id="PF18733">
    <property type="entry name" value="HEPN_LA2681"/>
    <property type="match status" value="1"/>
</dbReference>
<dbReference type="SMART" id="SM00028">
    <property type="entry name" value="TPR"/>
    <property type="match status" value="1"/>
</dbReference>
<dbReference type="InterPro" id="IPR040826">
    <property type="entry name" value="HEPN_LA2681"/>
</dbReference>
<dbReference type="InterPro" id="IPR011990">
    <property type="entry name" value="TPR-like_helical_dom_sf"/>
</dbReference>
<reference evidence="4 6" key="1">
    <citation type="submission" date="2017-10" db="EMBL/GenBank/DDBJ databases">
        <title>Genomics of the genus Arcobacter.</title>
        <authorList>
            <person name="Perez-Cataluna A."/>
            <person name="Figueras M.J."/>
        </authorList>
    </citation>
    <scope>NUCLEOTIDE SEQUENCE [LARGE SCALE GENOMIC DNA]</scope>
    <source>
        <strain evidence="4 6">CECT 7835</strain>
    </source>
</reference>
<evidence type="ECO:0000313" key="5">
    <source>
        <dbReference type="Proteomes" id="UP000253850"/>
    </source>
</evidence>
<dbReference type="AlphaFoldDB" id="A0AAX2ACV5"/>
<sequence>MDFNKLQLIAEEIDKYAFSNDKNSLENKLIELEKLNFEDSSLQSITYYFIGNIWSSLRRINHIGENSNIWKIEQKELFNEIYYYRKSINEKGFDNLQLEYKLYIYTNLANAFSHYGRTINALKYYDKALSLFPNFEMALVNKAECLRSYSQLSYDWSHKEIFLKKSYDIYQVGAEVLYNILQEREDEYYSNILSNIMLDIFEIEEVLGKELLAQDYDLNSYPLRNYKNESEYREWVLKNTLFLNPMNDLGLNSIATHDPLHMPDMKIEIEVGFPKYITHFNQMKQEYITYRHLLFEGINSFTKKFYDKDTHIIDDYDYNLYDINIEKVKLAFKSFYSLFDKIAFFINDYFALGLDERKVDFRKVWYVKNDINSKFDNFENLALRGLFLISKDLFFNDKDKNSKEYIEVLEPNAKEINKIRNHLEHKFIMIKIFDVENFEKVKDRERCFYITDKDLIKKTIYLGQLLRESLIYLSFSVHRAEKNKYKNGKYLPINLNIIK</sequence>